<dbReference type="RefSeq" id="WP_170103504.1">
    <property type="nucleotide sequence ID" value="NZ_JABAGR010000002.1"/>
</dbReference>
<accession>A0A7X9TA50</accession>
<dbReference type="Gene3D" id="3.40.1280.10">
    <property type="match status" value="1"/>
</dbReference>
<organism evidence="4 5">
    <name type="scientific">Parafannyhessea umbonata</name>
    <dbReference type="NCBI Taxonomy" id="604330"/>
    <lineage>
        <taxon>Bacteria</taxon>
        <taxon>Bacillati</taxon>
        <taxon>Actinomycetota</taxon>
        <taxon>Coriobacteriia</taxon>
        <taxon>Coriobacteriales</taxon>
        <taxon>Atopobiaceae</taxon>
        <taxon>Parafannyhessea</taxon>
    </lineage>
</organism>
<dbReference type="InterPro" id="IPR029028">
    <property type="entry name" value="Alpha/beta_knot_MTases"/>
</dbReference>
<evidence type="ECO:0000256" key="2">
    <source>
        <dbReference type="ARBA" id="ARBA00022679"/>
    </source>
</evidence>
<dbReference type="InterPro" id="IPR029064">
    <property type="entry name" value="Ribosomal_eL30-like_sf"/>
</dbReference>
<dbReference type="InterPro" id="IPR051259">
    <property type="entry name" value="rRNA_Methyltransferase"/>
</dbReference>
<dbReference type="PANTHER" id="PTHR43191">
    <property type="entry name" value="RRNA METHYLTRANSFERASE 3"/>
    <property type="match status" value="1"/>
</dbReference>
<proteinExistence type="predicted"/>
<gene>
    <name evidence="4" type="ORF">HF885_03175</name>
</gene>
<name>A0A7X9TA50_9ACTN</name>
<dbReference type="SUPFAM" id="SSF75217">
    <property type="entry name" value="alpha/beta knot"/>
    <property type="match status" value="1"/>
</dbReference>
<dbReference type="GO" id="GO:0003723">
    <property type="term" value="F:RNA binding"/>
    <property type="evidence" value="ECO:0007669"/>
    <property type="project" value="InterPro"/>
</dbReference>
<protein>
    <submittedName>
        <fullName evidence="4">RNA methyltransferase</fullName>
    </submittedName>
</protein>
<dbReference type="InterPro" id="IPR001537">
    <property type="entry name" value="SpoU_MeTrfase"/>
</dbReference>
<dbReference type="CDD" id="cd18095">
    <property type="entry name" value="SpoU-like_rRNA-MTase"/>
    <property type="match status" value="1"/>
</dbReference>
<comment type="caution">
    <text evidence="4">The sequence shown here is derived from an EMBL/GenBank/DDBJ whole genome shotgun (WGS) entry which is preliminary data.</text>
</comment>
<dbReference type="Pfam" id="PF00588">
    <property type="entry name" value="SpoU_methylase"/>
    <property type="match status" value="1"/>
</dbReference>
<dbReference type="PANTHER" id="PTHR43191:SF12">
    <property type="entry name" value="RRNA METHYLASE"/>
    <property type="match status" value="1"/>
</dbReference>
<dbReference type="AlphaFoldDB" id="A0A7X9TA50"/>
<dbReference type="GO" id="GO:0006396">
    <property type="term" value="P:RNA processing"/>
    <property type="evidence" value="ECO:0007669"/>
    <property type="project" value="InterPro"/>
</dbReference>
<keyword evidence="2 4" id="KW-0808">Transferase</keyword>
<evidence type="ECO:0000259" key="3">
    <source>
        <dbReference type="Pfam" id="PF00588"/>
    </source>
</evidence>
<dbReference type="GO" id="GO:0032259">
    <property type="term" value="P:methylation"/>
    <property type="evidence" value="ECO:0007669"/>
    <property type="project" value="UniProtKB-KW"/>
</dbReference>
<dbReference type="EMBL" id="JABAGR010000002">
    <property type="protein sequence ID" value="NMF25447.1"/>
    <property type="molecule type" value="Genomic_DNA"/>
</dbReference>
<evidence type="ECO:0000256" key="1">
    <source>
        <dbReference type="ARBA" id="ARBA00022603"/>
    </source>
</evidence>
<feature type="domain" description="tRNA/rRNA methyltransferase SpoU type" evidence="3">
    <location>
        <begin position="123"/>
        <end position="271"/>
    </location>
</feature>
<evidence type="ECO:0000313" key="4">
    <source>
        <dbReference type="EMBL" id="NMF25447.1"/>
    </source>
</evidence>
<dbReference type="GO" id="GO:0008173">
    <property type="term" value="F:RNA methyltransferase activity"/>
    <property type="evidence" value="ECO:0007669"/>
    <property type="project" value="InterPro"/>
</dbReference>
<evidence type="ECO:0000313" key="5">
    <source>
        <dbReference type="Proteomes" id="UP000565613"/>
    </source>
</evidence>
<reference evidence="4 5" key="1">
    <citation type="submission" date="2020-04" db="EMBL/GenBank/DDBJ databases">
        <authorList>
            <person name="Hitch T.C.A."/>
            <person name="Wylensek D."/>
            <person name="Clavel T."/>
        </authorList>
    </citation>
    <scope>NUCLEOTIDE SEQUENCE [LARGE SCALE GENOMIC DNA]</scope>
    <source>
        <strain evidence="4 5">105184</strain>
    </source>
</reference>
<sequence length="280" mass="30468">MAISRIKDLSDSRLDPYLRLSERQLRSVLHPDEALVILESLFVIKLAFERGLDVVSVLVDERHVDALERAVPRLGEKDVDVLVADRGLLSQVTGFNVTRGYMAAARRPAARGLRDVLEGARSVAVLEGLVDVSNLGAIFRNAAALGVDGIVLAPECADPLNRRAVRVSMGNVFLVPWAVAPRPWPGALLGELRQRGFETVAMALDERAVRMDDPSLRNPSLRKSQGTALFFGTEGTGLTRPVLDGVDRTVIIPMARGVDSLNVAASSAVAFWELFARRRG</sequence>
<keyword evidence="1 4" id="KW-0489">Methyltransferase</keyword>
<dbReference type="InterPro" id="IPR029026">
    <property type="entry name" value="tRNA_m1G_MTases_N"/>
</dbReference>
<dbReference type="SUPFAM" id="SSF55315">
    <property type="entry name" value="L30e-like"/>
    <property type="match status" value="1"/>
</dbReference>
<dbReference type="Proteomes" id="UP000565613">
    <property type="component" value="Unassembled WGS sequence"/>
</dbReference>